<comment type="caution">
    <text evidence="3">The sequence shown here is derived from an EMBL/GenBank/DDBJ whole genome shotgun (WGS) entry which is preliminary data.</text>
</comment>
<sequence>MYHSSSRNDSRTWLQQDTEPYIPTSVLQRPPVHGDIGVNAAPAPPSNALWQLQFAQDEVPYIYTEGVDIAQDLPQDVRAIGDDENDLLLSPRAYSSHQSSVTSPISPRESSRSPLSPQTPISPSWERHITDDGLSCYFIDRNNGRTSWIHPNDGDAPPPYTEEHHSTPSSPQSSATSPLSSLSMFPPGPLPQVAWSFPSAAEFTRSQTYTASGVPRASSRPVQRHHSASAAPAAPYSPRMGRPLPSVPESRPLARNFQVRYQPPSIIPPPSSMVSKSHTLEDLYESAQEELVALGSFVESSHPHEILDPCAVDDHVLAVISTVRSLLYVSASPVDGIPSHLYPAGRRLAQHECLPQIQGLPPQTKRLYWDVIRTLSNLVSCSLATQYKDALTLQESELDVAVAEVQSSLSTFVSEARHMSEHTSGRAVKRLYGVFSSAGDDVVPSTRFHSRVSRTLDQHVVTELKAGASLVERKILALVSSSNNSYQRTARLKVAGHSIIARLSSIVKFLQDINVEQHINQCDESMEFAQTKGRLLSRTLTEAIQSLQDENASLFMITQMSSRTSSTDVGELANLVGALDVVASSILGNLNKVITTLEGLGSLTPNFVQGSSRNSASTLTPSLDRPDSPTLSEHCRPSPASSLDGRHRRTFTTDLSENRRPSTGSRPSTSGSNVSDSRRPSGTGISSPLSASLPAASESQEHDEIVDMVSALMRPHLGIRTSLDSDNDEIGSSRSNLFPSVPSLDFSDDPFSPDEDIMEVVTPPSASTSHVSPVRVRVPTPRHTLGPRLQAELSNSSLSMADNTSPPRGSKLIKVLGKDAPKYYLENLNADLKPWYLRLDYSPSDIMADPDGSVRAGTTKALVQRLNLS</sequence>
<feature type="region of interest" description="Disordered" evidence="1">
    <location>
        <begin position="211"/>
        <end position="250"/>
    </location>
</feature>
<protein>
    <recommendedName>
        <fullName evidence="2">WW domain-containing protein</fullName>
    </recommendedName>
</protein>
<feature type="region of interest" description="Disordered" evidence="1">
    <location>
        <begin position="605"/>
        <end position="701"/>
    </location>
</feature>
<dbReference type="SUPFAM" id="SSF51045">
    <property type="entry name" value="WW domain"/>
    <property type="match status" value="1"/>
</dbReference>
<feature type="domain" description="WW" evidence="2">
    <location>
        <begin position="119"/>
        <end position="153"/>
    </location>
</feature>
<dbReference type="InterPro" id="IPR001202">
    <property type="entry name" value="WW_dom"/>
</dbReference>
<feature type="region of interest" description="Disordered" evidence="1">
    <location>
        <begin position="91"/>
        <end position="127"/>
    </location>
</feature>
<keyword evidence="4" id="KW-1185">Reference proteome</keyword>
<feature type="compositionally biased region" description="Low complexity" evidence="1">
    <location>
        <begin position="686"/>
        <end position="697"/>
    </location>
</feature>
<evidence type="ECO:0000256" key="1">
    <source>
        <dbReference type="SAM" id="MobiDB-lite"/>
    </source>
</evidence>
<feature type="region of interest" description="Disordered" evidence="1">
    <location>
        <begin position="1"/>
        <end position="40"/>
    </location>
</feature>
<dbReference type="CDD" id="cd00201">
    <property type="entry name" value="WW"/>
    <property type="match status" value="1"/>
</dbReference>
<name>A0AAW0GAJ5_9APHY</name>
<organism evidence="3 4">
    <name type="scientific">Cerrena zonata</name>
    <dbReference type="NCBI Taxonomy" id="2478898"/>
    <lineage>
        <taxon>Eukaryota</taxon>
        <taxon>Fungi</taxon>
        <taxon>Dikarya</taxon>
        <taxon>Basidiomycota</taxon>
        <taxon>Agaricomycotina</taxon>
        <taxon>Agaricomycetes</taxon>
        <taxon>Polyporales</taxon>
        <taxon>Cerrenaceae</taxon>
        <taxon>Cerrena</taxon>
    </lineage>
</organism>
<feature type="compositionally biased region" description="Basic and acidic residues" evidence="1">
    <location>
        <begin position="1"/>
        <end position="10"/>
    </location>
</feature>
<feature type="compositionally biased region" description="Low complexity" evidence="1">
    <location>
        <begin position="767"/>
        <end position="784"/>
    </location>
</feature>
<dbReference type="EMBL" id="JASBNA010000006">
    <property type="protein sequence ID" value="KAK7690448.1"/>
    <property type="molecule type" value="Genomic_DNA"/>
</dbReference>
<dbReference type="AlphaFoldDB" id="A0AAW0GAJ5"/>
<evidence type="ECO:0000313" key="4">
    <source>
        <dbReference type="Proteomes" id="UP001385951"/>
    </source>
</evidence>
<dbReference type="InterPro" id="IPR036020">
    <property type="entry name" value="WW_dom_sf"/>
</dbReference>
<dbReference type="Proteomes" id="UP001385951">
    <property type="component" value="Unassembled WGS sequence"/>
</dbReference>
<feature type="compositionally biased region" description="Low complexity" evidence="1">
    <location>
        <begin position="103"/>
        <end position="116"/>
    </location>
</feature>
<accession>A0AAW0GAJ5</accession>
<gene>
    <name evidence="3" type="ORF">QCA50_005546</name>
</gene>
<feature type="compositionally biased region" description="Polar residues" evidence="1">
    <location>
        <begin position="605"/>
        <end position="621"/>
    </location>
</feature>
<dbReference type="Gene3D" id="2.20.70.10">
    <property type="match status" value="1"/>
</dbReference>
<feature type="compositionally biased region" description="Low complexity" evidence="1">
    <location>
        <begin position="661"/>
        <end position="672"/>
    </location>
</feature>
<feature type="region of interest" description="Disordered" evidence="1">
    <location>
        <begin position="148"/>
        <end position="185"/>
    </location>
</feature>
<feature type="compositionally biased region" description="Polar residues" evidence="1">
    <location>
        <begin position="93"/>
        <end position="102"/>
    </location>
</feature>
<feature type="region of interest" description="Disordered" evidence="1">
    <location>
        <begin position="764"/>
        <end position="786"/>
    </location>
</feature>
<evidence type="ECO:0000313" key="3">
    <source>
        <dbReference type="EMBL" id="KAK7690448.1"/>
    </source>
</evidence>
<dbReference type="PROSITE" id="PS01159">
    <property type="entry name" value="WW_DOMAIN_1"/>
    <property type="match status" value="1"/>
</dbReference>
<reference evidence="3 4" key="1">
    <citation type="submission" date="2022-09" db="EMBL/GenBank/DDBJ databases">
        <authorList>
            <person name="Palmer J.M."/>
        </authorList>
    </citation>
    <scope>NUCLEOTIDE SEQUENCE [LARGE SCALE GENOMIC DNA]</scope>
    <source>
        <strain evidence="3 4">DSM 7382</strain>
    </source>
</reference>
<evidence type="ECO:0000259" key="2">
    <source>
        <dbReference type="PROSITE" id="PS50020"/>
    </source>
</evidence>
<feature type="compositionally biased region" description="Low complexity" evidence="1">
    <location>
        <begin position="228"/>
        <end position="238"/>
    </location>
</feature>
<dbReference type="PROSITE" id="PS50020">
    <property type="entry name" value="WW_DOMAIN_2"/>
    <property type="match status" value="1"/>
</dbReference>
<proteinExistence type="predicted"/>
<feature type="compositionally biased region" description="Low complexity" evidence="1">
    <location>
        <begin position="167"/>
        <end position="183"/>
    </location>
</feature>